<gene>
    <name evidence="1" type="ORF">ENSA5_51810</name>
</gene>
<dbReference type="OrthoDB" id="5513201at2"/>
<dbReference type="AlphaFoldDB" id="A0A2S9XGU4"/>
<name>A0A2S9XGU4_9BACT</name>
<dbReference type="Proteomes" id="UP000237968">
    <property type="component" value="Unassembled WGS sequence"/>
</dbReference>
<proteinExistence type="predicted"/>
<comment type="caution">
    <text evidence="1">The sequence shown here is derived from an EMBL/GenBank/DDBJ whole genome shotgun (WGS) entry which is preliminary data.</text>
</comment>
<organism evidence="1 2">
    <name type="scientific">Enhygromyxa salina</name>
    <dbReference type="NCBI Taxonomy" id="215803"/>
    <lineage>
        <taxon>Bacteria</taxon>
        <taxon>Pseudomonadati</taxon>
        <taxon>Myxococcota</taxon>
        <taxon>Polyangia</taxon>
        <taxon>Nannocystales</taxon>
        <taxon>Nannocystaceae</taxon>
        <taxon>Enhygromyxa</taxon>
    </lineage>
</organism>
<protein>
    <submittedName>
        <fullName evidence="1">Uncharacterized protein</fullName>
    </submittedName>
</protein>
<reference evidence="1 2" key="1">
    <citation type="submission" date="2018-03" db="EMBL/GenBank/DDBJ databases">
        <title>Draft Genome Sequences of the Obligatory Marine Myxobacteria Enhygromyxa salina SWB005.</title>
        <authorList>
            <person name="Poehlein A."/>
            <person name="Moghaddam J.A."/>
            <person name="Harms H."/>
            <person name="Alanjari M."/>
            <person name="Koenig G.M."/>
            <person name="Daniel R."/>
            <person name="Schaeberle T.F."/>
        </authorList>
    </citation>
    <scope>NUCLEOTIDE SEQUENCE [LARGE SCALE GENOMIC DNA]</scope>
    <source>
        <strain evidence="1 2">SWB005</strain>
    </source>
</reference>
<evidence type="ECO:0000313" key="1">
    <source>
        <dbReference type="EMBL" id="PRP91970.1"/>
    </source>
</evidence>
<dbReference type="RefSeq" id="WP_146156136.1">
    <property type="nucleotide sequence ID" value="NZ_PVNK01000227.1"/>
</dbReference>
<sequence>MSIASKRSDGSGGDLGGFTAGPWQSVSSSEGGLAGDASLATLPQGALASVARALQQILERYSGSVMRRVVGAADEYGIDGLYVAFLVMRERTAWPAMRSEDRHALELAARLMSGFAMLPSSTYMQVPPAEVNVLVDRIMTSVAHWVRQRLISDLKREYMALLEEYAERLRPLLERQRPGAVNDPLADRPAITIALMETFESWLATDRSLKSSRAMLALLEDLFG</sequence>
<keyword evidence="2" id="KW-1185">Reference proteome</keyword>
<dbReference type="EMBL" id="PVNK01000227">
    <property type="protein sequence ID" value="PRP91970.1"/>
    <property type="molecule type" value="Genomic_DNA"/>
</dbReference>
<evidence type="ECO:0000313" key="2">
    <source>
        <dbReference type="Proteomes" id="UP000237968"/>
    </source>
</evidence>
<accession>A0A2S9XGU4</accession>